<accession>A0AAX0WPD8</accession>
<name>A0AAX0WPD8_9BACT</name>
<sequence length="77" mass="8961">MDDDNFIVRVHRGTMFLPDDRVGGYEVFDIKQNELVAIFYINPLSQAESYFKAEDLAYELNTNPEKNEMTLKRKGAK</sequence>
<dbReference type="AlphaFoldDB" id="A0AAX0WPD8"/>
<dbReference type="Proteomes" id="UP000236075">
    <property type="component" value="Unassembled WGS sequence"/>
</dbReference>
<dbReference type="EMBL" id="PJLB01000004">
    <property type="protein sequence ID" value="PND05055.1"/>
    <property type="molecule type" value="Genomic_DNA"/>
</dbReference>
<reference evidence="1 2" key="1">
    <citation type="journal article" date="2017" name="BMC Genomics">
        <title>Genome sequencing of 39 Akkermansia muciniphila isolates reveals its population structure, genomic and functional diverisity, and global distribution in mammalian gut microbiotas.</title>
        <authorList>
            <person name="Guo X."/>
            <person name="Li S."/>
            <person name="Zhang J."/>
            <person name="Wu F."/>
            <person name="Li X."/>
            <person name="Wu D."/>
            <person name="Zhang M."/>
            <person name="Ou Z."/>
            <person name="Jie Z."/>
            <person name="Yan Q."/>
            <person name="Li P."/>
            <person name="Yi J."/>
            <person name="Peng Y."/>
        </authorList>
    </citation>
    <scope>NUCLEOTIDE SEQUENCE [LARGE SCALE GENOMIC DNA]</scope>
    <source>
        <strain evidence="1 2">GP28</strain>
    </source>
</reference>
<evidence type="ECO:0000313" key="1">
    <source>
        <dbReference type="EMBL" id="PND05055.1"/>
    </source>
</evidence>
<proteinExistence type="predicted"/>
<dbReference type="RefSeq" id="WP_102747954.1">
    <property type="nucleotide sequence ID" value="NZ_PJLB01000004.1"/>
</dbReference>
<protein>
    <submittedName>
        <fullName evidence="1">Uncharacterized protein</fullName>
    </submittedName>
</protein>
<organism evidence="1 2">
    <name type="scientific">Akkermansia muciniphila</name>
    <dbReference type="NCBI Taxonomy" id="239935"/>
    <lineage>
        <taxon>Bacteria</taxon>
        <taxon>Pseudomonadati</taxon>
        <taxon>Verrucomicrobiota</taxon>
        <taxon>Verrucomicrobiia</taxon>
        <taxon>Verrucomicrobiales</taxon>
        <taxon>Akkermansiaceae</taxon>
        <taxon>Akkermansia</taxon>
    </lineage>
</organism>
<comment type="caution">
    <text evidence="1">The sequence shown here is derived from an EMBL/GenBank/DDBJ whole genome shotgun (WGS) entry which is preliminary data.</text>
</comment>
<gene>
    <name evidence="1" type="ORF">CXT95_01130</name>
</gene>
<evidence type="ECO:0000313" key="2">
    <source>
        <dbReference type="Proteomes" id="UP000236075"/>
    </source>
</evidence>